<keyword evidence="3" id="KW-1185">Reference proteome</keyword>
<feature type="region of interest" description="Disordered" evidence="1">
    <location>
        <begin position="204"/>
        <end position="263"/>
    </location>
</feature>
<feature type="region of interest" description="Disordered" evidence="1">
    <location>
        <begin position="446"/>
        <end position="479"/>
    </location>
</feature>
<feature type="compositionally biased region" description="Polar residues" evidence="1">
    <location>
        <begin position="221"/>
        <end position="232"/>
    </location>
</feature>
<evidence type="ECO:0000313" key="2">
    <source>
        <dbReference type="EMBL" id="KAG5384255.1"/>
    </source>
</evidence>
<feature type="region of interest" description="Disordered" evidence="1">
    <location>
        <begin position="342"/>
        <end position="366"/>
    </location>
</feature>
<gene>
    <name evidence="2" type="primary">A09g507980.1_BraROA</name>
    <name evidence="2" type="ORF">IGI04_035725</name>
</gene>
<feature type="compositionally biased region" description="Basic and acidic residues" evidence="1">
    <location>
        <begin position="252"/>
        <end position="263"/>
    </location>
</feature>
<feature type="compositionally biased region" description="Low complexity" evidence="1">
    <location>
        <begin position="47"/>
        <end position="60"/>
    </location>
</feature>
<dbReference type="EMBL" id="JADBGQ010000008">
    <property type="protein sequence ID" value="KAG5384255.1"/>
    <property type="molecule type" value="Genomic_DNA"/>
</dbReference>
<dbReference type="Proteomes" id="UP000823674">
    <property type="component" value="Chromosome A09"/>
</dbReference>
<organism evidence="2 3">
    <name type="scientific">Brassica rapa subsp. trilocularis</name>
    <dbReference type="NCBI Taxonomy" id="1813537"/>
    <lineage>
        <taxon>Eukaryota</taxon>
        <taxon>Viridiplantae</taxon>
        <taxon>Streptophyta</taxon>
        <taxon>Embryophyta</taxon>
        <taxon>Tracheophyta</taxon>
        <taxon>Spermatophyta</taxon>
        <taxon>Magnoliopsida</taxon>
        <taxon>eudicotyledons</taxon>
        <taxon>Gunneridae</taxon>
        <taxon>Pentapetalae</taxon>
        <taxon>rosids</taxon>
        <taxon>malvids</taxon>
        <taxon>Brassicales</taxon>
        <taxon>Brassicaceae</taxon>
        <taxon>Brassiceae</taxon>
        <taxon>Brassica</taxon>
    </lineage>
</organism>
<evidence type="ECO:0000313" key="3">
    <source>
        <dbReference type="Proteomes" id="UP000823674"/>
    </source>
</evidence>
<evidence type="ECO:0000256" key="1">
    <source>
        <dbReference type="SAM" id="MobiDB-lite"/>
    </source>
</evidence>
<reference evidence="2 3" key="1">
    <citation type="submission" date="2021-03" db="EMBL/GenBank/DDBJ databases">
        <authorList>
            <person name="King G.J."/>
            <person name="Bancroft I."/>
            <person name="Baten A."/>
            <person name="Bloomfield J."/>
            <person name="Borpatragohain P."/>
            <person name="He Z."/>
            <person name="Irish N."/>
            <person name="Irwin J."/>
            <person name="Liu K."/>
            <person name="Mauleon R.P."/>
            <person name="Moore J."/>
            <person name="Morris R."/>
            <person name="Ostergaard L."/>
            <person name="Wang B."/>
            <person name="Wells R."/>
        </authorList>
    </citation>
    <scope>NUCLEOTIDE SEQUENCE [LARGE SCALE GENOMIC DNA]</scope>
    <source>
        <strain evidence="2">R-o-18</strain>
        <tissue evidence="2">Leaf</tissue>
    </source>
</reference>
<comment type="caution">
    <text evidence="2">The sequence shown here is derived from an EMBL/GenBank/DDBJ whole genome shotgun (WGS) entry which is preliminary data.</text>
</comment>
<feature type="region of interest" description="Disordered" evidence="1">
    <location>
        <begin position="43"/>
        <end position="69"/>
    </location>
</feature>
<name>A0ABQ7LCF5_BRACM</name>
<protein>
    <submittedName>
        <fullName evidence="2">Uncharacterized protein</fullName>
    </submittedName>
</protein>
<proteinExistence type="predicted"/>
<feature type="compositionally biased region" description="Polar residues" evidence="1">
    <location>
        <begin position="342"/>
        <end position="354"/>
    </location>
</feature>
<accession>A0ABQ7LCF5</accession>
<sequence>MPSSTRSNKNKQLLFSEDPAHLERSIRKDQCSTSINGAAFTLTDSCTQPSTDTQPSSSTDLPRSTSINTTPRTLIDTQSRSMVAIVLLRQDENGNLYDQDCNLRNATDDDFWQVVRHEKLEKETLKLKAPCVSADHNGVDRCQRIHIDRHTMTKIDRQITLDIDQRRLLNRSTDTPTSIDPLSPPIDRRAPLTYRVRLPYIDNDRINALRPPPKPSANPPELTTNPSDTTPEPMQVDEVTEGRSLRKRKEKIPKNLKREASEKEMDGASVSILPKVIADQLCLKIEPSSESFTFVDLSERSSGTIIRDLEVNLVELRNDLGYIAACHCGAEYETDYSESIDTRTVSSIDSNESPTTDERYPTSLDGKQPVDHFTLPDQCYPDFAFQQPNKRGRDDYSIGSWADSGFHESFTVDIVIPSSNEDPTEEYDEDYWKDRAIEIAMQDDRYSGHSFNNPSPPSIDSVHSASVDTHPHPAKRSYASIDTIPGTSIDIKVAAFEKEYSNSKDLDGHARAMDGKNLKVSREDIADILQVANGPDNLFMQQHSIPDNIPTVLDEHPRANTTAIGSHQSYRPVSQASIDKVALTSFDRVTPTSLDKAPSPSIDSRYEFGQHAYDIYGARKFRWEQKDEYGVYRDEFGYARSIAGEMIHVTKDNIRKIMERASLYEESHICLPEHATSFTPTRLAPEIYTKDEINEMVTGICGAQKKLEDELKTLVDDTYQPLERSYNELFRSMAEMRTEIGSMQHNLEKEATTSPSIDADKATSIDLKPQTSQIPAEQQSLAEKKDEWEIAYINTKINDVYNPLNNNVDWLSTRIDLLQEDLDTIRKKDPQPATSIDICTITSIDSKFASMEDRLQTYEEMHDRFTSPIM</sequence>